<keyword evidence="2" id="KW-1185">Reference proteome</keyword>
<dbReference type="EMBL" id="JAJFAZ020000005">
    <property type="protein sequence ID" value="KAI5330237.1"/>
    <property type="molecule type" value="Genomic_DNA"/>
</dbReference>
<proteinExistence type="predicted"/>
<gene>
    <name evidence="1" type="ORF">L3X38_029635</name>
</gene>
<evidence type="ECO:0000313" key="1">
    <source>
        <dbReference type="EMBL" id="KAI5330237.1"/>
    </source>
</evidence>
<evidence type="ECO:0000313" key="2">
    <source>
        <dbReference type="Proteomes" id="UP001054821"/>
    </source>
</evidence>
<name>A0AAD4VTZ7_PRUDU</name>
<dbReference type="AlphaFoldDB" id="A0AAD4VTZ7"/>
<reference evidence="1 2" key="1">
    <citation type="journal article" date="2022" name="G3 (Bethesda)">
        <title>Whole-genome sequence and methylome profiling of the almond [Prunus dulcis (Mill.) D.A. Webb] cultivar 'Nonpareil'.</title>
        <authorList>
            <person name="D'Amico-Willman K.M."/>
            <person name="Ouma W.Z."/>
            <person name="Meulia T."/>
            <person name="Sideli G.M."/>
            <person name="Gradziel T.M."/>
            <person name="Fresnedo-Ramirez J."/>
        </authorList>
    </citation>
    <scope>NUCLEOTIDE SEQUENCE [LARGE SCALE GENOMIC DNA]</scope>
    <source>
        <strain evidence="1">Clone GOH B32 T37-40</strain>
    </source>
</reference>
<sequence length="456" mass="52390">MLATGDGKTWNIAYKNLINRLADIMEVADVVVEHKNDIFNLQNFLTLPLNLLATDLKIVPIFVQIVTWELKKVIIEEDSHEATSLMQEAKKTFGRKFKVLYKDAEAMKFPLLFPTYPTFSSTFSGNGKYLLSFCNPLATRSGEFSSTFLRNSIFSGKCFQQNEFRVNATFSGKYRDRMHGRGFGIVKGGTSDIPEFEVPEFEVKEILEFVVPQPRLSYRNRRTPRNCIYTGQSEYQSTRDLRLCSQQLNELCKIHEKMLATEDGKTWNIAYKNLINRLAVPIFVQIVTWELKKVIIEEDSQEASSLMQEAKKTFGRKFKVLCEDAEAMEFAVLFPVYPTFSSAFSGNGKCLLSFCNPLATRSGEFSSIFLRNSIFSGKCLQRNEFRVNATFSGKCRYRMHGRGFGIVKGGSSDIPEFEVPEFEVKEILEFVVPQPRFSYRNRRTPRNYIYTGQSEY</sequence>
<protein>
    <submittedName>
        <fullName evidence="1">Uncharacterized protein</fullName>
    </submittedName>
</protein>
<organism evidence="1 2">
    <name type="scientific">Prunus dulcis</name>
    <name type="common">Almond</name>
    <name type="synonym">Amygdalus dulcis</name>
    <dbReference type="NCBI Taxonomy" id="3755"/>
    <lineage>
        <taxon>Eukaryota</taxon>
        <taxon>Viridiplantae</taxon>
        <taxon>Streptophyta</taxon>
        <taxon>Embryophyta</taxon>
        <taxon>Tracheophyta</taxon>
        <taxon>Spermatophyta</taxon>
        <taxon>Magnoliopsida</taxon>
        <taxon>eudicotyledons</taxon>
        <taxon>Gunneridae</taxon>
        <taxon>Pentapetalae</taxon>
        <taxon>rosids</taxon>
        <taxon>fabids</taxon>
        <taxon>Rosales</taxon>
        <taxon>Rosaceae</taxon>
        <taxon>Amygdaloideae</taxon>
        <taxon>Amygdaleae</taxon>
        <taxon>Prunus</taxon>
    </lineage>
</organism>
<comment type="caution">
    <text evidence="1">The sequence shown here is derived from an EMBL/GenBank/DDBJ whole genome shotgun (WGS) entry which is preliminary data.</text>
</comment>
<accession>A0AAD4VTZ7</accession>
<dbReference type="Proteomes" id="UP001054821">
    <property type="component" value="Chromosome 5"/>
</dbReference>